<name>A0A833W2Q5_9HYME</name>
<sequence>MENEHRSLTEISTDSSSNTDSVQNVDNQCKELSDEEHRKKDQTDVDLTLDLGSMLPNYDHISENENDDSLEKLSAVLEQPEDSMILDGVQLVEDEQDDKDLNYILRERIESLNEVMRNLKEELRKEIELWRKEREELQLLREKDDALALEEATAAARAAAAAYAAESPLSNNLGDILDITSEDVFTELTILEYEKRLAKYQDEYSLSQAEKRYNTRWKMMANAYKQKLMEVERLCNEELEKVQKNVDHLQPLKEMVSQWYLDEENHGDSIKRTDFVANVQKLDTFNENDTRNRYKFQKIDAEVNMAPEIFVARFKSDDLTKTDKLCG</sequence>
<feature type="coiled-coil region" evidence="1">
    <location>
        <begin position="102"/>
        <end position="152"/>
    </location>
</feature>
<accession>A0A833W2Q5</accession>
<keyword evidence="4" id="KW-1185">Reference proteome</keyword>
<dbReference type="OrthoDB" id="6817099at2759"/>
<dbReference type="Proteomes" id="UP000655588">
    <property type="component" value="Unassembled WGS sequence"/>
</dbReference>
<evidence type="ECO:0000313" key="3">
    <source>
        <dbReference type="EMBL" id="KAF3430649.1"/>
    </source>
</evidence>
<evidence type="ECO:0000256" key="1">
    <source>
        <dbReference type="SAM" id="Coils"/>
    </source>
</evidence>
<proteinExistence type="predicted"/>
<organism evidence="3 4">
    <name type="scientific">Frieseomelitta varia</name>
    <dbReference type="NCBI Taxonomy" id="561572"/>
    <lineage>
        <taxon>Eukaryota</taxon>
        <taxon>Metazoa</taxon>
        <taxon>Ecdysozoa</taxon>
        <taxon>Arthropoda</taxon>
        <taxon>Hexapoda</taxon>
        <taxon>Insecta</taxon>
        <taxon>Pterygota</taxon>
        <taxon>Neoptera</taxon>
        <taxon>Endopterygota</taxon>
        <taxon>Hymenoptera</taxon>
        <taxon>Apocrita</taxon>
        <taxon>Aculeata</taxon>
        <taxon>Apoidea</taxon>
        <taxon>Anthophila</taxon>
        <taxon>Apidae</taxon>
        <taxon>Frieseomelitta</taxon>
    </lineage>
</organism>
<feature type="compositionally biased region" description="Basic and acidic residues" evidence="2">
    <location>
        <begin position="28"/>
        <end position="43"/>
    </location>
</feature>
<reference evidence="3" key="1">
    <citation type="submission" date="2019-11" db="EMBL/GenBank/DDBJ databases">
        <title>The nuclear and mitochondrial genomes of Frieseomelitta varia - a highly eusocial stingless bee (Meliponini) with a permanently sterile worker caste.</title>
        <authorList>
            <person name="Freitas F.C.P."/>
            <person name="Lourenco A.P."/>
            <person name="Nunes F.M.F."/>
            <person name="Paschoal A.R."/>
            <person name="Abreu F.C.P."/>
            <person name="Barbin F.O."/>
            <person name="Bataglia L."/>
            <person name="Cardoso-Junior C.A.M."/>
            <person name="Cervoni M.S."/>
            <person name="Silva S.R."/>
            <person name="Dalarmi F."/>
            <person name="Del Lama M.A."/>
            <person name="Depintor T.S."/>
            <person name="Ferreira K.M."/>
            <person name="Goria P.S."/>
            <person name="Jaskot M.C."/>
            <person name="Lago D.C."/>
            <person name="Luna-Lucena D."/>
            <person name="Moda L.M."/>
            <person name="Nascimento L."/>
            <person name="Pedrino M."/>
            <person name="Rabico F.O."/>
            <person name="Sanches F.C."/>
            <person name="Santos D.E."/>
            <person name="Santos C.G."/>
            <person name="Vieira J."/>
            <person name="Lopes T.F."/>
            <person name="Barchuk A.R."/>
            <person name="Hartfelder K."/>
            <person name="Simoes Z.L.P."/>
            <person name="Bitondi M.M.G."/>
            <person name="Pinheiro D.G."/>
        </authorList>
    </citation>
    <scope>NUCLEOTIDE SEQUENCE</scope>
    <source>
        <strain evidence="3">USP_RPSP 00005682</strain>
        <tissue evidence="3">Whole individual</tissue>
    </source>
</reference>
<dbReference type="EMBL" id="WNWW01000030">
    <property type="protein sequence ID" value="KAF3430649.1"/>
    <property type="molecule type" value="Genomic_DNA"/>
</dbReference>
<comment type="caution">
    <text evidence="3">The sequence shown here is derived from an EMBL/GenBank/DDBJ whole genome shotgun (WGS) entry which is preliminary data.</text>
</comment>
<evidence type="ECO:0000313" key="4">
    <source>
        <dbReference type="Proteomes" id="UP000655588"/>
    </source>
</evidence>
<feature type="coiled-coil region" evidence="1">
    <location>
        <begin position="190"/>
        <end position="241"/>
    </location>
</feature>
<feature type="compositionally biased region" description="Polar residues" evidence="2">
    <location>
        <begin position="9"/>
        <end position="27"/>
    </location>
</feature>
<dbReference type="AlphaFoldDB" id="A0A833W2Q5"/>
<keyword evidence="1" id="KW-0175">Coiled coil</keyword>
<evidence type="ECO:0000256" key="2">
    <source>
        <dbReference type="SAM" id="MobiDB-lite"/>
    </source>
</evidence>
<protein>
    <submittedName>
        <fullName evidence="3">Uncharacterized protein</fullName>
    </submittedName>
</protein>
<gene>
    <name evidence="3" type="ORF">E2986_08585</name>
</gene>
<feature type="region of interest" description="Disordered" evidence="2">
    <location>
        <begin position="1"/>
        <end position="44"/>
    </location>
</feature>